<dbReference type="InterPro" id="IPR004140">
    <property type="entry name" value="Exo70"/>
</dbReference>
<evidence type="ECO:0000256" key="3">
    <source>
        <dbReference type="RuleBase" id="RU365026"/>
    </source>
</evidence>
<dbReference type="PANTHER" id="PTHR12542">
    <property type="entry name" value="EXOCYST COMPLEX PROTEIN EXO70"/>
    <property type="match status" value="1"/>
</dbReference>
<dbReference type="Proteomes" id="UP000631114">
    <property type="component" value="Unassembled WGS sequence"/>
</dbReference>
<dbReference type="InterPro" id="IPR046364">
    <property type="entry name" value="Exo70_C"/>
</dbReference>
<organism evidence="5 6">
    <name type="scientific">Coptis chinensis</name>
    <dbReference type="NCBI Taxonomy" id="261450"/>
    <lineage>
        <taxon>Eukaryota</taxon>
        <taxon>Viridiplantae</taxon>
        <taxon>Streptophyta</taxon>
        <taxon>Embryophyta</taxon>
        <taxon>Tracheophyta</taxon>
        <taxon>Spermatophyta</taxon>
        <taxon>Magnoliopsida</taxon>
        <taxon>Ranunculales</taxon>
        <taxon>Ranunculaceae</taxon>
        <taxon>Coptidoideae</taxon>
        <taxon>Coptis</taxon>
    </lineage>
</organism>
<comment type="similarity">
    <text evidence="1 3">Belongs to the EXO70 family.</text>
</comment>
<evidence type="ECO:0000256" key="1">
    <source>
        <dbReference type="ARBA" id="ARBA00006756"/>
    </source>
</evidence>
<keyword evidence="3" id="KW-0653">Protein transport</keyword>
<feature type="domain" description="Exocyst complex subunit Exo70 C-terminal" evidence="4">
    <location>
        <begin position="132"/>
        <end position="496"/>
    </location>
</feature>
<comment type="function">
    <text evidence="3">Component of the exocyst complex.</text>
</comment>
<dbReference type="InterPro" id="IPR016159">
    <property type="entry name" value="Cullin_repeat-like_dom_sf"/>
</dbReference>
<evidence type="ECO:0000313" key="6">
    <source>
        <dbReference type="Proteomes" id="UP000631114"/>
    </source>
</evidence>
<dbReference type="PANTHER" id="PTHR12542:SF142">
    <property type="entry name" value="EXOCYST SUBUNIT EXO70 FAMILY PROTEIN"/>
    <property type="match status" value="1"/>
</dbReference>
<dbReference type="GO" id="GO:0005546">
    <property type="term" value="F:phosphatidylinositol-4,5-bisphosphate binding"/>
    <property type="evidence" value="ECO:0007669"/>
    <property type="project" value="InterPro"/>
</dbReference>
<dbReference type="Pfam" id="PF03081">
    <property type="entry name" value="Exo70_C"/>
    <property type="match status" value="1"/>
</dbReference>
<dbReference type="GO" id="GO:0015031">
    <property type="term" value="P:protein transport"/>
    <property type="evidence" value="ECO:0007669"/>
    <property type="project" value="UniProtKB-KW"/>
</dbReference>
<dbReference type="Gene3D" id="1.20.1280.170">
    <property type="entry name" value="Exocyst complex component Exo70"/>
    <property type="match status" value="1"/>
</dbReference>
<dbReference type="OrthoDB" id="1922221at2759"/>
<proteinExistence type="inferred from homology"/>
<gene>
    <name evidence="5" type="ORF">IFM89_038620</name>
</gene>
<dbReference type="EMBL" id="JADFTS010000006">
    <property type="protein sequence ID" value="KAF9603901.1"/>
    <property type="molecule type" value="Genomic_DNA"/>
</dbReference>
<evidence type="ECO:0000259" key="4">
    <source>
        <dbReference type="Pfam" id="PF03081"/>
    </source>
</evidence>
<evidence type="ECO:0000313" key="5">
    <source>
        <dbReference type="EMBL" id="KAF9603901.1"/>
    </source>
</evidence>
<dbReference type="GO" id="GO:0000145">
    <property type="term" value="C:exocyst"/>
    <property type="evidence" value="ECO:0007669"/>
    <property type="project" value="InterPro"/>
</dbReference>
<comment type="caution">
    <text evidence="5">The sequence shown here is derived from an EMBL/GenBank/DDBJ whole genome shotgun (WGS) entry which is preliminary data.</text>
</comment>
<evidence type="ECO:0000256" key="2">
    <source>
        <dbReference type="ARBA" id="ARBA00022448"/>
    </source>
</evidence>
<protein>
    <recommendedName>
        <fullName evidence="3">Exocyst subunit Exo70 family protein</fullName>
    </recommendedName>
</protein>
<keyword evidence="6" id="KW-1185">Reference proteome</keyword>
<keyword evidence="3" id="KW-0268">Exocytosis</keyword>
<keyword evidence="2 3" id="KW-0813">Transport</keyword>
<reference evidence="5 6" key="1">
    <citation type="submission" date="2020-10" db="EMBL/GenBank/DDBJ databases">
        <title>The Coptis chinensis genome and diversification of protoberbering-type alkaloids.</title>
        <authorList>
            <person name="Wang B."/>
            <person name="Shu S."/>
            <person name="Song C."/>
            <person name="Liu Y."/>
        </authorList>
    </citation>
    <scope>NUCLEOTIDE SEQUENCE [LARGE SCALE GENOMIC DNA]</scope>
    <source>
        <strain evidence="5">HL-2020</strain>
        <tissue evidence="5">Leaf</tissue>
    </source>
</reference>
<sequence length="514" mass="59132">MAMLRLEEEFRGVMIRNVLPFDEERICGSIRRISLSVVSKDGFETSVDDDRERRVSLGEDLCLDLVDADAVVDLKEIAERMIKAGYEKECCQVYTSVRRDALYDCFSVLGFEKMSIEEVQRLEWGLLDDKMKKWIHAVKVVVRFVFSAEKQLCEQVFGVCERIRGECFTETAKACLMQLLNFGQAIVVVKCSPEKLFRILDMYDALANVQLELKALFSDGSGDSVCGEAESLLTGLGEAAKHTFEEFENAVQSESSRKPTQGGEIHPLTRYVMNYIKLLVDYSDSLNLLLENDRNRLHNREGDDAVTLHLDNISPMGRRLQLLISSLESSLEHKSELYEERAMRYIFLMNNILYIVQKVKNSELGKLLGDQWVRKRRSQIRQYSTCYLRASWSKVLSYLKDEGIAGSGSFSNISKVILKERFKNFNATFEEIYKVQSTWKVPDPQLRDELRISISERVIPAYRSFMGRFRSHLESGRHAGKYIKYTAEDIENHLSDLFEGSPGILQNIRRKLNT</sequence>
<dbReference type="GO" id="GO:0006887">
    <property type="term" value="P:exocytosis"/>
    <property type="evidence" value="ECO:0007669"/>
    <property type="project" value="UniProtKB-KW"/>
</dbReference>
<accession>A0A835HQG0</accession>
<dbReference type="AlphaFoldDB" id="A0A835HQG0"/>
<dbReference type="SUPFAM" id="SSF74788">
    <property type="entry name" value="Cullin repeat-like"/>
    <property type="match status" value="1"/>
</dbReference>
<name>A0A835HQG0_9MAGN</name>